<gene>
    <name evidence="1" type="ORF">Vretimale_7561</name>
</gene>
<feature type="non-terminal residue" evidence="1">
    <location>
        <position position="188"/>
    </location>
</feature>
<protein>
    <submittedName>
        <fullName evidence="1">Uncharacterized protein</fullName>
    </submittedName>
</protein>
<name>A0A8J4G954_9CHLO</name>
<dbReference type="Proteomes" id="UP000722791">
    <property type="component" value="Unassembled WGS sequence"/>
</dbReference>
<reference evidence="1" key="1">
    <citation type="journal article" date="2021" name="Proc. Natl. Acad. Sci. U.S.A.">
        <title>Three genomes in the algal genus Volvox reveal the fate of a haploid sex-determining region after a transition to homothallism.</title>
        <authorList>
            <person name="Yamamoto K."/>
            <person name="Hamaji T."/>
            <person name="Kawai-Toyooka H."/>
            <person name="Matsuzaki R."/>
            <person name="Takahashi F."/>
            <person name="Nishimura Y."/>
            <person name="Kawachi M."/>
            <person name="Noguchi H."/>
            <person name="Minakuchi Y."/>
            <person name="Umen J.G."/>
            <person name="Toyoda A."/>
            <person name="Nozaki H."/>
        </authorList>
    </citation>
    <scope>NUCLEOTIDE SEQUENCE</scope>
    <source>
        <strain evidence="1">NIES-3785</strain>
    </source>
</reference>
<proteinExistence type="predicted"/>
<evidence type="ECO:0000313" key="1">
    <source>
        <dbReference type="EMBL" id="GIM02703.1"/>
    </source>
</evidence>
<dbReference type="AlphaFoldDB" id="A0A8J4G954"/>
<evidence type="ECO:0000313" key="2">
    <source>
        <dbReference type="Proteomes" id="UP000722791"/>
    </source>
</evidence>
<organism evidence="1 2">
    <name type="scientific">Volvox reticuliferus</name>
    <dbReference type="NCBI Taxonomy" id="1737510"/>
    <lineage>
        <taxon>Eukaryota</taxon>
        <taxon>Viridiplantae</taxon>
        <taxon>Chlorophyta</taxon>
        <taxon>core chlorophytes</taxon>
        <taxon>Chlorophyceae</taxon>
        <taxon>CS clade</taxon>
        <taxon>Chlamydomonadales</taxon>
        <taxon>Volvocaceae</taxon>
        <taxon>Volvox</taxon>
    </lineage>
</organism>
<accession>A0A8J4G954</accession>
<comment type="caution">
    <text evidence="1">The sequence shown here is derived from an EMBL/GenBank/DDBJ whole genome shotgun (WGS) entry which is preliminary data.</text>
</comment>
<dbReference type="EMBL" id="BNCQ01000012">
    <property type="protein sequence ID" value="GIM02703.1"/>
    <property type="molecule type" value="Genomic_DNA"/>
</dbReference>
<sequence>IHFRYRNWDLGALCTNGPTGCRTACLGPERDRLCKMTRENGASDVDFFDNFNTEPDKQAVTEEVNRKLCEVLTELAENIVDLVINAEDLSLQQMEGDVAAGFDGVAALAAYNDALAAIMREKNVTSSALCALPDEHPLKELFFSAFDQQMFQDLLERFISQVRGRKQGLGDWDAEAAEGECDEDHTLE</sequence>